<proteinExistence type="predicted"/>
<dbReference type="EMBL" id="JH001075">
    <property type="protein sequence ID" value="EGW10032.1"/>
    <property type="molecule type" value="Genomic_DNA"/>
</dbReference>
<feature type="region of interest" description="Disordered" evidence="1">
    <location>
        <begin position="1"/>
        <end position="52"/>
    </location>
</feature>
<gene>
    <name evidence="2" type="ORF">I79_017220</name>
</gene>
<accession>G3I1G5</accession>
<evidence type="ECO:0000313" key="2">
    <source>
        <dbReference type="EMBL" id="EGW10032.1"/>
    </source>
</evidence>
<feature type="compositionally biased region" description="Basic and acidic residues" evidence="1">
    <location>
        <begin position="33"/>
        <end position="52"/>
    </location>
</feature>
<evidence type="ECO:0000313" key="3">
    <source>
        <dbReference type="Proteomes" id="UP000001075"/>
    </source>
</evidence>
<dbReference type="AlphaFoldDB" id="G3I1G5"/>
<evidence type="ECO:0000256" key="1">
    <source>
        <dbReference type="SAM" id="MobiDB-lite"/>
    </source>
</evidence>
<name>G3I1G5_CRIGR</name>
<dbReference type="Proteomes" id="UP000001075">
    <property type="component" value="Unassembled WGS sequence"/>
</dbReference>
<organism evidence="2 3">
    <name type="scientific">Cricetulus griseus</name>
    <name type="common">Chinese hamster</name>
    <name type="synonym">Cricetulus barabensis griseus</name>
    <dbReference type="NCBI Taxonomy" id="10029"/>
    <lineage>
        <taxon>Eukaryota</taxon>
        <taxon>Metazoa</taxon>
        <taxon>Chordata</taxon>
        <taxon>Craniata</taxon>
        <taxon>Vertebrata</taxon>
        <taxon>Euteleostomi</taxon>
        <taxon>Mammalia</taxon>
        <taxon>Eutheria</taxon>
        <taxon>Euarchontoglires</taxon>
        <taxon>Glires</taxon>
        <taxon>Rodentia</taxon>
        <taxon>Myomorpha</taxon>
        <taxon>Muroidea</taxon>
        <taxon>Cricetidae</taxon>
        <taxon>Cricetinae</taxon>
        <taxon>Cricetulus</taxon>
    </lineage>
</organism>
<reference evidence="3" key="1">
    <citation type="journal article" date="2011" name="Nat. Biotechnol.">
        <title>The genomic sequence of the Chinese hamster ovary (CHO)-K1 cell line.</title>
        <authorList>
            <person name="Xu X."/>
            <person name="Nagarajan H."/>
            <person name="Lewis N.E."/>
            <person name="Pan S."/>
            <person name="Cai Z."/>
            <person name="Liu X."/>
            <person name="Chen W."/>
            <person name="Xie M."/>
            <person name="Wang W."/>
            <person name="Hammond S."/>
            <person name="Andersen M.R."/>
            <person name="Neff N."/>
            <person name="Passarelli B."/>
            <person name="Koh W."/>
            <person name="Fan H.C."/>
            <person name="Wang J."/>
            <person name="Gui Y."/>
            <person name="Lee K.H."/>
            <person name="Betenbaugh M.J."/>
            <person name="Quake S.R."/>
            <person name="Famili I."/>
            <person name="Palsson B.O."/>
            <person name="Wang J."/>
        </authorList>
    </citation>
    <scope>NUCLEOTIDE SEQUENCE [LARGE SCALE GENOMIC DNA]</scope>
    <source>
        <strain evidence="3">CHO K1 cell line</strain>
    </source>
</reference>
<protein>
    <submittedName>
        <fullName evidence="2">Uncharacterized protein</fullName>
    </submittedName>
</protein>
<dbReference type="InParanoid" id="G3I1G5"/>
<sequence length="52" mass="5882">MSHQSPLHWATDKKGETAASGLVPEGRAGLGKKTRDLEEGFRHYPEENYRKD</sequence>